<gene>
    <name evidence="1" type="ORF">AFERRI_10023</name>
</gene>
<sequence length="85" mass="8629">MNSCEWGHLGEQGDTQIQGMGAVGGYTGCSGIGGLRDDTSVLCACTLGSLLCRTNSPAGCSAGGTSSLSGNLRARRSIGAYRHFN</sequence>
<comment type="caution">
    <text evidence="1">The sequence shown here is derived from an EMBL/GenBank/DDBJ whole genome shotgun (WGS) entry which is preliminary data.</text>
</comment>
<protein>
    <submittedName>
        <fullName evidence="1">Uncharacterized protein</fullName>
    </submittedName>
</protein>
<reference evidence="1" key="2">
    <citation type="submission" date="2014-07" db="EMBL/GenBank/DDBJ databases">
        <title>Initial genome analysis of the psychrotolerant acidophile Acidithiobacillus ferrivorans CF27: insights into iron and sulfur oxidation pathways and into biofilm formation.</title>
        <authorList>
            <person name="Talla E."/>
            <person name="Hedrich S."/>
            <person name="Mangenot S."/>
            <person name="Ji B."/>
            <person name="Johnson D.B."/>
            <person name="Barbe V."/>
            <person name="Bonnefoy V."/>
        </authorList>
    </citation>
    <scope>NUCLEOTIDE SEQUENCE [LARGE SCALE GENOMIC DNA]</scope>
    <source>
        <strain evidence="1">CF27</strain>
    </source>
</reference>
<organism evidence="1">
    <name type="scientific">Acidithiobacillus ferrivorans</name>
    <dbReference type="NCBI Taxonomy" id="160808"/>
    <lineage>
        <taxon>Bacteria</taxon>
        <taxon>Pseudomonadati</taxon>
        <taxon>Pseudomonadota</taxon>
        <taxon>Acidithiobacillia</taxon>
        <taxon>Acidithiobacillales</taxon>
        <taxon>Acidithiobacillaceae</taxon>
        <taxon>Acidithiobacillus</taxon>
    </lineage>
</organism>
<dbReference type="AlphaFoldDB" id="A0A060UUU6"/>
<dbReference type="EMBL" id="CCCS020000001">
    <property type="protein sequence ID" value="CDQ12200.1"/>
    <property type="molecule type" value="Genomic_DNA"/>
</dbReference>
<name>A0A060UUU6_9PROT</name>
<evidence type="ECO:0000313" key="1">
    <source>
        <dbReference type="EMBL" id="CDQ12200.1"/>
    </source>
</evidence>
<proteinExistence type="predicted"/>
<reference evidence="1" key="1">
    <citation type="submission" date="2014-03" db="EMBL/GenBank/DDBJ databases">
        <authorList>
            <person name="Genoscope - CEA"/>
        </authorList>
    </citation>
    <scope>NUCLEOTIDE SEQUENCE [LARGE SCALE GENOMIC DNA]</scope>
    <source>
        <strain evidence="1">CF27</strain>
    </source>
</reference>
<accession>A0A060UUU6</accession>